<name>A0ABT2LTR2_9HYPH</name>
<keyword evidence="1" id="KW-0732">Signal</keyword>
<gene>
    <name evidence="2" type="ORF">N5A92_23185</name>
</gene>
<dbReference type="Pfam" id="PF11376">
    <property type="entry name" value="DUF3179"/>
    <property type="match status" value="1"/>
</dbReference>
<organism evidence="2 3">
    <name type="scientific">Chelativorans salis</name>
    <dbReference type="NCBI Taxonomy" id="2978478"/>
    <lineage>
        <taxon>Bacteria</taxon>
        <taxon>Pseudomonadati</taxon>
        <taxon>Pseudomonadota</taxon>
        <taxon>Alphaproteobacteria</taxon>
        <taxon>Hyphomicrobiales</taxon>
        <taxon>Phyllobacteriaceae</taxon>
        <taxon>Chelativorans</taxon>
    </lineage>
</organism>
<accession>A0ABT2LTR2</accession>
<reference evidence="2 3" key="1">
    <citation type="submission" date="2022-09" db="EMBL/GenBank/DDBJ databases">
        <title>Chelativorans salina sp. nov., a novel slightly halophilic bacterium isolated from a saline lake sediment enrichment.</title>
        <authorList>
            <person name="Gao L."/>
            <person name="Fang B.-Z."/>
            <person name="Li W.-J."/>
        </authorList>
    </citation>
    <scope>NUCLEOTIDE SEQUENCE [LARGE SCALE GENOMIC DNA]</scope>
    <source>
        <strain evidence="2 3">EGI FJ00035</strain>
    </source>
</reference>
<evidence type="ECO:0000313" key="3">
    <source>
        <dbReference type="Proteomes" id="UP001320831"/>
    </source>
</evidence>
<protein>
    <submittedName>
        <fullName evidence="2">DUF3179 domain-containing protein</fullName>
    </submittedName>
</protein>
<comment type="caution">
    <text evidence="2">The sequence shown here is derived from an EMBL/GenBank/DDBJ whole genome shotgun (WGS) entry which is preliminary data.</text>
</comment>
<feature type="chain" id="PRO_5046703800" evidence="1">
    <location>
        <begin position="24"/>
        <end position="324"/>
    </location>
</feature>
<dbReference type="InterPro" id="IPR021516">
    <property type="entry name" value="DUF3179"/>
</dbReference>
<evidence type="ECO:0000256" key="1">
    <source>
        <dbReference type="SAM" id="SignalP"/>
    </source>
</evidence>
<dbReference type="RefSeq" id="WP_260906673.1">
    <property type="nucleotide sequence ID" value="NZ_JAOCZP010000010.1"/>
</dbReference>
<proteinExistence type="predicted"/>
<keyword evidence="3" id="KW-1185">Reference proteome</keyword>
<dbReference type="EMBL" id="JAOCZP010000010">
    <property type="protein sequence ID" value="MCT7377927.1"/>
    <property type="molecule type" value="Genomic_DNA"/>
</dbReference>
<dbReference type="Proteomes" id="UP001320831">
    <property type="component" value="Unassembled WGS sequence"/>
</dbReference>
<feature type="signal peptide" evidence="1">
    <location>
        <begin position="1"/>
        <end position="23"/>
    </location>
</feature>
<sequence>MLTLVRIFVLSVPIVAAAAQAIADPTSWSREGWETDFSKSSVPFEEIISGGPPRDGIPSIDDPKFAAASAVPDIEAREPVIQFGLGGDIRAYPLRVLTWHEIVNDVVGGVPVAVTYCPLCNAALVFDRRLDDRVLEFGTTGKLRNSDLVMYDRQTESWWQQFTGEAIVGTLNGRKLKLLPSRIVAFSAFREAYSGGPVLVPNDPSFRDYGRNPYASYDSSATPFLYRGDLPEDIPAMARVVVVRTQDEPIIVTLDRVRAGTLERDGYRIEFEEGVASALDHSTIAKGRDVGTVRVTRDGRDVVHDVTFAFVAHAFHPDVPIIGK</sequence>
<evidence type="ECO:0000313" key="2">
    <source>
        <dbReference type="EMBL" id="MCT7377927.1"/>
    </source>
</evidence>